<name>A0A538U2H5_UNCEI</name>
<evidence type="ECO:0000313" key="3">
    <source>
        <dbReference type="Proteomes" id="UP000319771"/>
    </source>
</evidence>
<dbReference type="InterPro" id="IPR036770">
    <property type="entry name" value="Ankyrin_rpt-contain_sf"/>
</dbReference>
<dbReference type="AlphaFoldDB" id="A0A538U2H5"/>
<dbReference type="EMBL" id="VBPB01000249">
    <property type="protein sequence ID" value="TMQ70105.1"/>
    <property type="molecule type" value="Genomic_DNA"/>
</dbReference>
<organism evidence="2 3">
    <name type="scientific">Eiseniibacteriota bacterium</name>
    <dbReference type="NCBI Taxonomy" id="2212470"/>
    <lineage>
        <taxon>Bacteria</taxon>
        <taxon>Candidatus Eiseniibacteriota</taxon>
    </lineage>
</organism>
<feature type="non-terminal residue" evidence="2">
    <location>
        <position position="68"/>
    </location>
</feature>
<dbReference type="Gene3D" id="1.25.40.20">
    <property type="entry name" value="Ankyrin repeat-containing domain"/>
    <property type="match status" value="1"/>
</dbReference>
<reference evidence="2 3" key="1">
    <citation type="journal article" date="2019" name="Nat. Microbiol.">
        <title>Mediterranean grassland soil C-N compound turnover is dependent on rainfall and depth, and is mediated by genomically divergent microorganisms.</title>
        <authorList>
            <person name="Diamond S."/>
            <person name="Andeer P.F."/>
            <person name="Li Z."/>
            <person name="Crits-Christoph A."/>
            <person name="Burstein D."/>
            <person name="Anantharaman K."/>
            <person name="Lane K.R."/>
            <person name="Thomas B.C."/>
            <person name="Pan C."/>
            <person name="Northen T.R."/>
            <person name="Banfield J.F."/>
        </authorList>
    </citation>
    <scope>NUCLEOTIDE SEQUENCE [LARGE SCALE GENOMIC DNA]</scope>
    <source>
        <strain evidence="2">WS_11</strain>
    </source>
</reference>
<feature type="chain" id="PRO_5021767193" evidence="1">
    <location>
        <begin position="31"/>
        <end position="68"/>
    </location>
</feature>
<feature type="signal peptide" evidence="1">
    <location>
        <begin position="1"/>
        <end position="30"/>
    </location>
</feature>
<comment type="caution">
    <text evidence="2">The sequence shown here is derived from an EMBL/GenBank/DDBJ whole genome shotgun (WGS) entry which is preliminary data.</text>
</comment>
<protein>
    <submittedName>
        <fullName evidence="2">Uncharacterized protein</fullName>
    </submittedName>
</protein>
<gene>
    <name evidence="2" type="ORF">E6K81_13360</name>
</gene>
<sequence>MRRASHAVRSRSPFVLIALLGLLVAVAASAAEIHDAARAGDVSKVQAILKADPTQVGATDEQGNTPLH</sequence>
<dbReference type="Proteomes" id="UP000319771">
    <property type="component" value="Unassembled WGS sequence"/>
</dbReference>
<keyword evidence="1" id="KW-0732">Signal</keyword>
<accession>A0A538U2H5</accession>
<evidence type="ECO:0000256" key="1">
    <source>
        <dbReference type="SAM" id="SignalP"/>
    </source>
</evidence>
<dbReference type="SUPFAM" id="SSF48403">
    <property type="entry name" value="Ankyrin repeat"/>
    <property type="match status" value="1"/>
</dbReference>
<proteinExistence type="predicted"/>
<evidence type="ECO:0000313" key="2">
    <source>
        <dbReference type="EMBL" id="TMQ70105.1"/>
    </source>
</evidence>